<organism evidence="2 3">
    <name type="scientific">Riccia fluitans</name>
    <dbReference type="NCBI Taxonomy" id="41844"/>
    <lineage>
        <taxon>Eukaryota</taxon>
        <taxon>Viridiplantae</taxon>
        <taxon>Streptophyta</taxon>
        <taxon>Embryophyta</taxon>
        <taxon>Marchantiophyta</taxon>
        <taxon>Marchantiopsida</taxon>
        <taxon>Marchantiidae</taxon>
        <taxon>Marchantiales</taxon>
        <taxon>Ricciaceae</taxon>
        <taxon>Riccia</taxon>
    </lineage>
</organism>
<proteinExistence type="predicted"/>
<reference evidence="2 3" key="1">
    <citation type="submission" date="2024-09" db="EMBL/GenBank/DDBJ databases">
        <title>Chromosome-scale assembly of Riccia fluitans.</title>
        <authorList>
            <person name="Paukszto L."/>
            <person name="Sawicki J."/>
            <person name="Karawczyk K."/>
            <person name="Piernik-Szablinska J."/>
            <person name="Szczecinska M."/>
            <person name="Mazdziarz M."/>
        </authorList>
    </citation>
    <scope>NUCLEOTIDE SEQUENCE [LARGE SCALE GENOMIC DNA]</scope>
    <source>
        <strain evidence="2">Rf_01</strain>
        <tissue evidence="2">Aerial parts of the thallus</tissue>
    </source>
</reference>
<dbReference type="EMBL" id="JBHFFA010000002">
    <property type="protein sequence ID" value="KAL2643695.1"/>
    <property type="molecule type" value="Genomic_DNA"/>
</dbReference>
<keyword evidence="3" id="KW-1185">Reference proteome</keyword>
<dbReference type="Gene3D" id="3.30.70.100">
    <property type="match status" value="1"/>
</dbReference>
<accession>A0ABD1Z7D4</accession>
<evidence type="ECO:0000313" key="3">
    <source>
        <dbReference type="Proteomes" id="UP001605036"/>
    </source>
</evidence>
<dbReference type="PROSITE" id="PS50846">
    <property type="entry name" value="HMA_2"/>
    <property type="match status" value="1"/>
</dbReference>
<feature type="domain" description="HMA" evidence="1">
    <location>
        <begin position="63"/>
        <end position="100"/>
    </location>
</feature>
<sequence length="100" mass="11512">MDCITRIIAQQSQNLTFQLIDTVRYSLGYASSDIYYGQYTSTVPRTYQSSNYYNQHGLKAYELHTIRLKVPICCQACEERITNRLLGMEGVQSVTCDQIK</sequence>
<dbReference type="InterPro" id="IPR036163">
    <property type="entry name" value="HMA_dom_sf"/>
</dbReference>
<gene>
    <name evidence="2" type="ORF">R1flu_011282</name>
</gene>
<protein>
    <recommendedName>
        <fullName evidence="1">HMA domain-containing protein</fullName>
    </recommendedName>
</protein>
<dbReference type="CDD" id="cd00371">
    <property type="entry name" value="HMA"/>
    <property type="match status" value="1"/>
</dbReference>
<comment type="caution">
    <text evidence="2">The sequence shown here is derived from an EMBL/GenBank/DDBJ whole genome shotgun (WGS) entry which is preliminary data.</text>
</comment>
<dbReference type="Proteomes" id="UP001605036">
    <property type="component" value="Unassembled WGS sequence"/>
</dbReference>
<name>A0ABD1Z7D4_9MARC</name>
<dbReference type="InterPro" id="IPR006121">
    <property type="entry name" value="HMA_dom"/>
</dbReference>
<dbReference type="SUPFAM" id="SSF55008">
    <property type="entry name" value="HMA, heavy metal-associated domain"/>
    <property type="match status" value="1"/>
</dbReference>
<evidence type="ECO:0000259" key="1">
    <source>
        <dbReference type="PROSITE" id="PS50846"/>
    </source>
</evidence>
<evidence type="ECO:0000313" key="2">
    <source>
        <dbReference type="EMBL" id="KAL2643695.1"/>
    </source>
</evidence>
<dbReference type="AlphaFoldDB" id="A0ABD1Z7D4"/>